<dbReference type="InterPro" id="IPR019787">
    <property type="entry name" value="Znf_PHD-finger"/>
</dbReference>
<evidence type="ECO:0000256" key="14">
    <source>
        <dbReference type="ARBA" id="ARBA00023015"/>
    </source>
</evidence>
<evidence type="ECO:0000256" key="15">
    <source>
        <dbReference type="ARBA" id="ARBA00023163"/>
    </source>
</evidence>
<gene>
    <name evidence="23" type="ORF">GNLVRS02_ARAD1D22968g</name>
</gene>
<evidence type="ECO:0000256" key="19">
    <source>
        <dbReference type="PROSITE-ProRule" id="PRU00146"/>
    </source>
</evidence>
<evidence type="ECO:0000256" key="2">
    <source>
        <dbReference type="ARBA" id="ARBA00003909"/>
    </source>
</evidence>
<evidence type="ECO:0000256" key="9">
    <source>
        <dbReference type="ARBA" id="ARBA00022833"/>
    </source>
</evidence>
<dbReference type="SUPFAM" id="SSF51197">
    <property type="entry name" value="Clavaminate synthase-like"/>
    <property type="match status" value="1"/>
</dbReference>
<comment type="function">
    <text evidence="2">Histone demethylase that specifically demethylates 'Lys-36' of histone H3, thereby playing a central role in histone code.</text>
</comment>
<reference evidence="23" key="2">
    <citation type="submission" date="2014-06" db="EMBL/GenBank/DDBJ databases">
        <title>The complete genome of Blastobotrys (Arxula) adeninivorans LS3 - a yeast of biotechnological interest.</title>
        <authorList>
            <person name="Kunze G."/>
            <person name="Gaillardin C."/>
            <person name="Czernicka M."/>
            <person name="Durrens P."/>
            <person name="Martin T."/>
            <person name="Boer E."/>
            <person name="Gabaldon T."/>
            <person name="Cruz J."/>
            <person name="Talla E."/>
            <person name="Marck C."/>
            <person name="Goffeau A."/>
            <person name="Barbe V."/>
            <person name="Baret P."/>
            <person name="Baronian K."/>
            <person name="Beier S."/>
            <person name="Bleykasten C."/>
            <person name="Bode R."/>
            <person name="Casaregola S."/>
            <person name="Despons L."/>
            <person name="Fairhead C."/>
            <person name="Giersberg M."/>
            <person name="Gierski P."/>
            <person name="Hahnel U."/>
            <person name="Hartmann A."/>
            <person name="Jankowska D."/>
            <person name="Jubin C."/>
            <person name="Jung P."/>
            <person name="Lafontaine I."/>
            <person name="Leh-Louis V."/>
            <person name="Lemaire M."/>
            <person name="Marcet-Houben M."/>
            <person name="Mascher M."/>
            <person name="Morel G."/>
            <person name="Richard G.-F."/>
            <person name="Riechen J."/>
            <person name="Sacerdot C."/>
            <person name="Sarkar A."/>
            <person name="Savel G."/>
            <person name="Schacherer J."/>
            <person name="Sherman D."/>
            <person name="Straub M.-L."/>
            <person name="Stein N."/>
            <person name="Thierry A."/>
            <person name="Trautwein-Schult A."/>
            <person name="Westhof E."/>
            <person name="Worch S."/>
            <person name="Dujon B."/>
            <person name="Souciet J.-L."/>
            <person name="Wincker P."/>
            <person name="Scholz U."/>
            <person name="Neuveglise N."/>
        </authorList>
    </citation>
    <scope>NUCLEOTIDE SEQUENCE</scope>
    <source>
        <strain evidence="23">LS3</strain>
    </source>
</reference>
<dbReference type="GO" id="GO:0005634">
    <property type="term" value="C:nucleus"/>
    <property type="evidence" value="ECO:0007669"/>
    <property type="project" value="UniProtKB-SubCell"/>
</dbReference>
<comment type="cofactor">
    <cofactor evidence="1">
        <name>Fe(2+)</name>
        <dbReference type="ChEBI" id="CHEBI:29033"/>
    </cofactor>
</comment>
<keyword evidence="9" id="KW-0862">Zinc</keyword>
<comment type="subcellular location">
    <subcellularLocation>
        <location evidence="3">Nucleus</location>
    </subcellularLocation>
</comment>
<evidence type="ECO:0000256" key="8">
    <source>
        <dbReference type="ARBA" id="ARBA00022771"/>
    </source>
</evidence>
<dbReference type="SMART" id="SM00558">
    <property type="entry name" value="JmjC"/>
    <property type="match status" value="1"/>
</dbReference>
<evidence type="ECO:0000313" key="23">
    <source>
        <dbReference type="EMBL" id="CDP37936.1"/>
    </source>
</evidence>
<dbReference type="InterPro" id="IPR011011">
    <property type="entry name" value="Znf_FYVE_PHD"/>
</dbReference>
<evidence type="ECO:0000256" key="6">
    <source>
        <dbReference type="ARBA" id="ARBA00015153"/>
    </source>
</evidence>
<accession>A0A060TFG1</accession>
<keyword evidence="10" id="KW-0156">Chromatin regulator</keyword>
<keyword evidence="7" id="KW-0479">Metal-binding</keyword>
<dbReference type="SMART" id="SM00249">
    <property type="entry name" value="PHD"/>
    <property type="match status" value="1"/>
</dbReference>
<dbReference type="GO" id="GO:0008270">
    <property type="term" value="F:zinc ion binding"/>
    <property type="evidence" value="ECO:0007669"/>
    <property type="project" value="UniProtKB-KW"/>
</dbReference>
<keyword evidence="13" id="KW-0408">Iron</keyword>
<dbReference type="PROSITE" id="PS51184">
    <property type="entry name" value="JMJC"/>
    <property type="match status" value="1"/>
</dbReference>
<feature type="domain" description="PHD-type" evidence="21">
    <location>
        <begin position="6"/>
        <end position="61"/>
    </location>
</feature>
<evidence type="ECO:0000256" key="11">
    <source>
        <dbReference type="ARBA" id="ARBA00022964"/>
    </source>
</evidence>
<dbReference type="GO" id="GO:0140680">
    <property type="term" value="F:histone H3K36me/H3K36me2 demethylase activity"/>
    <property type="evidence" value="ECO:0007669"/>
    <property type="project" value="UniProtKB-EC"/>
</dbReference>
<dbReference type="SUPFAM" id="SSF57903">
    <property type="entry name" value="FYVE/PHD zinc finger"/>
    <property type="match status" value="1"/>
</dbReference>
<reference evidence="23" key="1">
    <citation type="submission" date="2014-02" db="EMBL/GenBank/DDBJ databases">
        <authorList>
            <person name="Genoscope - CEA"/>
        </authorList>
    </citation>
    <scope>NUCLEOTIDE SEQUENCE</scope>
    <source>
        <strain evidence="23">LS3</strain>
    </source>
</reference>
<evidence type="ECO:0000259" key="21">
    <source>
        <dbReference type="PROSITE" id="PS50016"/>
    </source>
</evidence>
<dbReference type="EMBL" id="HG937694">
    <property type="protein sequence ID" value="CDP37936.1"/>
    <property type="molecule type" value="Genomic_DNA"/>
</dbReference>
<feature type="domain" description="JmjC" evidence="22">
    <location>
        <begin position="223"/>
        <end position="368"/>
    </location>
</feature>
<keyword evidence="11" id="KW-0223">Dioxygenase</keyword>
<evidence type="ECO:0000256" key="5">
    <source>
        <dbReference type="ARBA" id="ARBA00013246"/>
    </source>
</evidence>
<sequence>MVDVSDENCQYCGPGKKETPENGLWVNCDICKSWSHYECVGESPESIAQISSYHCPKCREEHGPSEKRRASTRKRRNVDYIALDSGDVNVATTAHDRHVYIDLLESRDFDRTHLTITDPAKLSKEWVCEHGFTEPIKIPKEQYSSLGMVVPDDLTVRKVAELVGEDTPLEVMDVPTQGALSGWTVGKWRDYFESTPENRERARNVISLEVSDTTLGGKVTRPRFVRDMDLVARVWPQHLKDADDYPKVSLYCLMSVKDCYTDFHVDFGGSSVFYHVCQGSKTFLFIPPTDTNLTKYQKWCKDPEQNNIFFADLVKQCYRVDLQKGDSLMIPSGWIHAVYTPEDAVVIGGNFLTAVTMEMEAKIIEVEKQTKVPKKFTFPHFIRVMWFTVAEYMRLDDKSLLILPTKEKDSVICLAKFLLEHTSISGYRQAFKESFPELSKTSKPAAILETLRNRLDTKKHPMEESGTHEPLHKVTKLKSEEPEQI</sequence>
<protein>
    <recommendedName>
        <fullName evidence="6">JmjC domain-containing histone demethylation protein 1</fullName>
        <ecNumber evidence="5">1.14.11.27</ecNumber>
    </recommendedName>
    <alternativeName>
        <fullName evidence="17">[Histone-H3]-lysine-36 demethylase 1</fullName>
    </alternativeName>
</protein>
<dbReference type="Pfam" id="PF17811">
    <property type="entry name" value="JHD"/>
    <property type="match status" value="1"/>
</dbReference>
<comment type="catalytic activity">
    <reaction evidence="18">
        <text>N(6),N(6)-dimethyl-L-lysyl(36)-[histone H3] + 2 2-oxoglutarate + 2 O2 = L-lysyl(36)-[histone H3] + 2 formaldehyde + 2 succinate + 2 CO2</text>
        <dbReference type="Rhea" id="RHEA:42032"/>
        <dbReference type="Rhea" id="RHEA-COMP:9785"/>
        <dbReference type="Rhea" id="RHEA-COMP:9787"/>
        <dbReference type="ChEBI" id="CHEBI:15379"/>
        <dbReference type="ChEBI" id="CHEBI:16526"/>
        <dbReference type="ChEBI" id="CHEBI:16810"/>
        <dbReference type="ChEBI" id="CHEBI:16842"/>
        <dbReference type="ChEBI" id="CHEBI:29969"/>
        <dbReference type="ChEBI" id="CHEBI:30031"/>
        <dbReference type="ChEBI" id="CHEBI:61976"/>
        <dbReference type="EC" id="1.14.11.27"/>
    </reaction>
</comment>
<dbReference type="InterPro" id="IPR003347">
    <property type="entry name" value="JmjC_dom"/>
</dbReference>
<organism evidence="23">
    <name type="scientific">Blastobotrys adeninivorans</name>
    <name type="common">Yeast</name>
    <name type="synonym">Arxula adeninivorans</name>
    <dbReference type="NCBI Taxonomy" id="409370"/>
    <lineage>
        <taxon>Eukaryota</taxon>
        <taxon>Fungi</taxon>
        <taxon>Dikarya</taxon>
        <taxon>Ascomycota</taxon>
        <taxon>Saccharomycotina</taxon>
        <taxon>Dipodascomycetes</taxon>
        <taxon>Dipodascales</taxon>
        <taxon>Trichomonascaceae</taxon>
        <taxon>Blastobotrys</taxon>
    </lineage>
</organism>
<dbReference type="AlphaFoldDB" id="A0A060TFG1"/>
<evidence type="ECO:0000256" key="13">
    <source>
        <dbReference type="ARBA" id="ARBA00023004"/>
    </source>
</evidence>
<dbReference type="Pfam" id="PF13621">
    <property type="entry name" value="Cupin_8"/>
    <property type="match status" value="1"/>
</dbReference>
<feature type="region of interest" description="Disordered" evidence="20">
    <location>
        <begin position="457"/>
        <end position="485"/>
    </location>
</feature>
<evidence type="ECO:0000256" key="12">
    <source>
        <dbReference type="ARBA" id="ARBA00023002"/>
    </source>
</evidence>
<dbReference type="InterPro" id="IPR041667">
    <property type="entry name" value="Cupin_8"/>
</dbReference>
<evidence type="ECO:0000256" key="18">
    <source>
        <dbReference type="ARBA" id="ARBA00047915"/>
    </source>
</evidence>
<dbReference type="CDD" id="cd15517">
    <property type="entry name" value="PHD_TCF19_like"/>
    <property type="match status" value="1"/>
</dbReference>
<evidence type="ECO:0000256" key="4">
    <source>
        <dbReference type="ARBA" id="ARBA00008037"/>
    </source>
</evidence>
<evidence type="ECO:0000256" key="20">
    <source>
        <dbReference type="SAM" id="MobiDB-lite"/>
    </source>
</evidence>
<dbReference type="PANTHER" id="PTHR23123">
    <property type="entry name" value="PHD/F-BOX CONTAINING PROTEIN"/>
    <property type="match status" value="1"/>
</dbReference>
<evidence type="ECO:0000256" key="3">
    <source>
        <dbReference type="ARBA" id="ARBA00004123"/>
    </source>
</evidence>
<evidence type="ECO:0000256" key="10">
    <source>
        <dbReference type="ARBA" id="ARBA00022853"/>
    </source>
</evidence>
<dbReference type="InterPro" id="IPR001965">
    <property type="entry name" value="Znf_PHD"/>
</dbReference>
<keyword evidence="14" id="KW-0805">Transcription regulation</keyword>
<evidence type="ECO:0000256" key="17">
    <source>
        <dbReference type="ARBA" id="ARBA00031083"/>
    </source>
</evidence>
<keyword evidence="15" id="KW-0804">Transcription</keyword>
<dbReference type="InterPro" id="IPR041070">
    <property type="entry name" value="JHD"/>
</dbReference>
<keyword evidence="8 19" id="KW-0863">Zinc-finger</keyword>
<name>A0A060TFG1_BLAAD</name>
<dbReference type="EC" id="1.14.11.27" evidence="5"/>
<evidence type="ECO:0000256" key="7">
    <source>
        <dbReference type="ARBA" id="ARBA00022723"/>
    </source>
</evidence>
<dbReference type="Gene3D" id="2.60.120.650">
    <property type="entry name" value="Cupin"/>
    <property type="match status" value="1"/>
</dbReference>
<proteinExistence type="inferred from homology"/>
<keyword evidence="16" id="KW-0539">Nucleus</keyword>
<dbReference type="InterPro" id="IPR050690">
    <property type="entry name" value="JHDM1_Histone_Demethylase"/>
</dbReference>
<evidence type="ECO:0000259" key="22">
    <source>
        <dbReference type="PROSITE" id="PS51184"/>
    </source>
</evidence>
<evidence type="ECO:0000256" key="1">
    <source>
        <dbReference type="ARBA" id="ARBA00001954"/>
    </source>
</evidence>
<evidence type="ECO:0000256" key="16">
    <source>
        <dbReference type="ARBA" id="ARBA00023242"/>
    </source>
</evidence>
<dbReference type="PhylomeDB" id="A0A060TFG1"/>
<keyword evidence="12" id="KW-0560">Oxidoreductase</keyword>
<comment type="similarity">
    <text evidence="4">Belongs to the JHDM1 histone demethylase family.</text>
</comment>
<dbReference type="PROSITE" id="PS50016">
    <property type="entry name" value="ZF_PHD_2"/>
    <property type="match status" value="1"/>
</dbReference>